<evidence type="ECO:0000313" key="4">
    <source>
        <dbReference type="EMBL" id="SVC60496.1"/>
    </source>
</evidence>
<proteinExistence type="predicted"/>
<dbReference type="InterPro" id="IPR025877">
    <property type="entry name" value="MobA-like_NTP_Trfase"/>
</dbReference>
<dbReference type="InterPro" id="IPR050065">
    <property type="entry name" value="GlmU-like"/>
</dbReference>
<feature type="domain" description="MobA-like NTP transferase" evidence="3">
    <location>
        <begin position="2"/>
        <end position="93"/>
    </location>
</feature>
<protein>
    <recommendedName>
        <fullName evidence="3">MobA-like NTP transferase domain-containing protein</fullName>
    </recommendedName>
</protein>
<evidence type="ECO:0000256" key="1">
    <source>
        <dbReference type="ARBA" id="ARBA00022679"/>
    </source>
</evidence>
<dbReference type="CDD" id="cd02523">
    <property type="entry name" value="PC_cytidylyltransferase"/>
    <property type="match status" value="1"/>
</dbReference>
<dbReference type="InterPro" id="IPR029044">
    <property type="entry name" value="Nucleotide-diphossugar_trans"/>
</dbReference>
<dbReference type="PANTHER" id="PTHR43584">
    <property type="entry name" value="NUCLEOTIDYL TRANSFERASE"/>
    <property type="match status" value="1"/>
</dbReference>
<reference evidence="4" key="1">
    <citation type="submission" date="2018-05" db="EMBL/GenBank/DDBJ databases">
        <authorList>
            <person name="Lanie J.A."/>
            <person name="Ng W.-L."/>
            <person name="Kazmierczak K.M."/>
            <person name="Andrzejewski T.M."/>
            <person name="Davidsen T.M."/>
            <person name="Wayne K.J."/>
            <person name="Tettelin H."/>
            <person name="Glass J.I."/>
            <person name="Rusch D."/>
            <person name="Podicherti R."/>
            <person name="Tsui H.-C.T."/>
            <person name="Winkler M.E."/>
        </authorList>
    </citation>
    <scope>NUCLEOTIDE SEQUENCE</scope>
</reference>
<evidence type="ECO:0000256" key="2">
    <source>
        <dbReference type="ARBA" id="ARBA00022695"/>
    </source>
</evidence>
<organism evidence="4">
    <name type="scientific">marine metagenome</name>
    <dbReference type="NCBI Taxonomy" id="408172"/>
    <lineage>
        <taxon>unclassified sequences</taxon>
        <taxon>metagenomes</taxon>
        <taxon>ecological metagenomes</taxon>
    </lineage>
</organism>
<evidence type="ECO:0000259" key="3">
    <source>
        <dbReference type="Pfam" id="PF12804"/>
    </source>
</evidence>
<dbReference type="Pfam" id="PF12804">
    <property type="entry name" value="NTP_transf_3"/>
    <property type="match status" value="1"/>
</dbReference>
<sequence length="219" mass="25389">MSALRAAGIQDIAVVRGYRAEKINPSDCIWFENPDWAKTNMVSTLACASQWLERDDCIVSYSDIVYHPEILQRLILHPGEVVISYDQQWLPLWSERFENPLMDAETFRLRQNGALESIGDRAQTVSDIQGQYMGLLKFSPAGWRQVEALLDNLPQERRNQLDMTSLLQLLLENGSEIDTTPVNGRWCEVDSENDLRLYEHKLEHPDWTHDWRWETTVTA</sequence>
<dbReference type="AlphaFoldDB" id="A0A382NHG2"/>
<dbReference type="SUPFAM" id="SSF53448">
    <property type="entry name" value="Nucleotide-diphospho-sugar transferases"/>
    <property type="match status" value="1"/>
</dbReference>
<gene>
    <name evidence="4" type="ORF">METZ01_LOCUS313350</name>
</gene>
<dbReference type="Gene3D" id="3.90.550.10">
    <property type="entry name" value="Spore Coat Polysaccharide Biosynthesis Protein SpsA, Chain A"/>
    <property type="match status" value="1"/>
</dbReference>
<dbReference type="PANTHER" id="PTHR43584:SF8">
    <property type="entry name" value="N-ACETYLMURAMATE ALPHA-1-PHOSPHATE URIDYLYLTRANSFERASE"/>
    <property type="match status" value="1"/>
</dbReference>
<dbReference type="EMBL" id="UINC01100437">
    <property type="protein sequence ID" value="SVC60496.1"/>
    <property type="molecule type" value="Genomic_DNA"/>
</dbReference>
<dbReference type="GO" id="GO:0016779">
    <property type="term" value="F:nucleotidyltransferase activity"/>
    <property type="evidence" value="ECO:0007669"/>
    <property type="project" value="UniProtKB-KW"/>
</dbReference>
<keyword evidence="2" id="KW-0548">Nucleotidyltransferase</keyword>
<accession>A0A382NHG2</accession>
<name>A0A382NHG2_9ZZZZ</name>
<keyword evidence="1" id="KW-0808">Transferase</keyword>